<dbReference type="PANTHER" id="PTHR35787">
    <property type="entry name" value="GLYCEROL UPTAKE OPERON ANTITERMINATOR REGULATORY PROTEIN"/>
    <property type="match status" value="1"/>
</dbReference>
<name>A0ABR9QGS9_9BACI</name>
<dbReference type="SUPFAM" id="SSF110391">
    <property type="entry name" value="GlpP-like"/>
    <property type="match status" value="1"/>
</dbReference>
<evidence type="ECO:0000256" key="1">
    <source>
        <dbReference type="PIRNR" id="PIRNR016897"/>
    </source>
</evidence>
<dbReference type="InterPro" id="IPR006699">
    <property type="entry name" value="GlpP"/>
</dbReference>
<dbReference type="EMBL" id="JADCLJ010000014">
    <property type="protein sequence ID" value="MBE4907678.1"/>
    <property type="molecule type" value="Genomic_DNA"/>
</dbReference>
<dbReference type="PANTHER" id="PTHR35787:SF1">
    <property type="entry name" value="GLYCEROL UPTAKE OPERON ANTITERMINATOR REGULATORY PROTEIN"/>
    <property type="match status" value="1"/>
</dbReference>
<reference evidence="2 3" key="1">
    <citation type="submission" date="2020-10" db="EMBL/GenBank/DDBJ databases">
        <title>Bacillus sp. HD4P25, an endophyte from a halophyte.</title>
        <authorList>
            <person name="Sun J.-Q."/>
        </authorList>
    </citation>
    <scope>NUCLEOTIDE SEQUENCE [LARGE SCALE GENOMIC DNA]</scope>
    <source>
        <strain evidence="2 3">YIM 93174</strain>
    </source>
</reference>
<evidence type="ECO:0000313" key="3">
    <source>
        <dbReference type="Proteomes" id="UP001516662"/>
    </source>
</evidence>
<keyword evidence="3" id="KW-1185">Reference proteome</keyword>
<sequence length="190" mass="21432">MNVQDKFLVWGDFLFSSVIPAIRNMKDFEKVLKTDHEHIIFLETRLSQVESIVKYAKQHKKKVFMHADLIQGLKVDEYGLEYLINNVKVDGIISTRVNVIATAKKQNIIGIQRLFALDSHALNHNLKACKKIQPDYIEVLPGVIPGIIKEIHDETGIPVIAGGLIRTKEDVKNSLNSGAFAVTTSNKDLW</sequence>
<keyword evidence="1" id="KW-0804">Transcription</keyword>
<keyword evidence="1" id="KW-0805">Transcription regulation</keyword>
<protein>
    <recommendedName>
        <fullName evidence="1">Glycerol uptake operon antiterminator regulatory protein</fullName>
    </recommendedName>
</protein>
<organism evidence="2 3">
    <name type="scientific">Litchfieldia luteola</name>
    <dbReference type="NCBI Taxonomy" id="682179"/>
    <lineage>
        <taxon>Bacteria</taxon>
        <taxon>Bacillati</taxon>
        <taxon>Bacillota</taxon>
        <taxon>Bacilli</taxon>
        <taxon>Bacillales</taxon>
        <taxon>Bacillaceae</taxon>
        <taxon>Litchfieldia</taxon>
    </lineage>
</organism>
<dbReference type="RefSeq" id="WP_193535158.1">
    <property type="nucleotide sequence ID" value="NZ_JADCLJ010000014.1"/>
</dbReference>
<accession>A0ABR9QGS9</accession>
<dbReference type="Pfam" id="PF04309">
    <property type="entry name" value="G3P_antiterm"/>
    <property type="match status" value="1"/>
</dbReference>
<comment type="function">
    <text evidence="1">Regulates expression of the glpD operon. In the presence of glycerol 3-phosphate (G3P) causes antitermination of transcription of glpD at the inverted repeat of the leader region to enhance its transcription. Binds and stabilizes glpD leader mRNA.</text>
</comment>
<gene>
    <name evidence="2" type="ORF">IMZ08_06380</name>
</gene>
<dbReference type="InterPro" id="IPR013785">
    <property type="entry name" value="Aldolase_TIM"/>
</dbReference>
<dbReference type="PIRSF" id="PIRSF016897">
    <property type="entry name" value="GlpP"/>
    <property type="match status" value="1"/>
</dbReference>
<dbReference type="Gene3D" id="3.20.20.70">
    <property type="entry name" value="Aldolase class I"/>
    <property type="match status" value="1"/>
</dbReference>
<comment type="caution">
    <text evidence="2">The sequence shown here is derived from an EMBL/GenBank/DDBJ whole genome shotgun (WGS) entry which is preliminary data.</text>
</comment>
<keyword evidence="1" id="KW-0694">RNA-binding</keyword>
<proteinExistence type="predicted"/>
<keyword evidence="1" id="KW-0319">Glycerol metabolism</keyword>
<dbReference type="Proteomes" id="UP001516662">
    <property type="component" value="Unassembled WGS sequence"/>
</dbReference>
<evidence type="ECO:0000313" key="2">
    <source>
        <dbReference type="EMBL" id="MBE4907678.1"/>
    </source>
</evidence>